<feature type="domain" description="Condensation" evidence="1">
    <location>
        <begin position="18"/>
        <end position="428"/>
    </location>
</feature>
<name>A0ABQ2RUT3_9DEIO</name>
<dbReference type="SUPFAM" id="SSF52777">
    <property type="entry name" value="CoA-dependent acyltransferases"/>
    <property type="match status" value="2"/>
</dbReference>
<dbReference type="Proteomes" id="UP000634308">
    <property type="component" value="Unassembled WGS sequence"/>
</dbReference>
<evidence type="ECO:0000313" key="3">
    <source>
        <dbReference type="Proteomes" id="UP000634308"/>
    </source>
</evidence>
<dbReference type="InterPro" id="IPR001242">
    <property type="entry name" value="Condensation_dom"/>
</dbReference>
<accession>A0ABQ2RUT3</accession>
<reference evidence="3" key="1">
    <citation type="journal article" date="2019" name="Int. J. Syst. Evol. Microbiol.">
        <title>The Global Catalogue of Microorganisms (GCM) 10K type strain sequencing project: providing services to taxonomists for standard genome sequencing and annotation.</title>
        <authorList>
            <consortium name="The Broad Institute Genomics Platform"/>
            <consortium name="The Broad Institute Genome Sequencing Center for Infectious Disease"/>
            <person name="Wu L."/>
            <person name="Ma J."/>
        </authorList>
    </citation>
    <scope>NUCLEOTIDE SEQUENCE [LARGE SCALE GENOMIC DNA]</scope>
    <source>
        <strain evidence="3">JCM 31404</strain>
    </source>
</reference>
<dbReference type="Pfam" id="PF00668">
    <property type="entry name" value="Condensation"/>
    <property type="match status" value="1"/>
</dbReference>
<dbReference type="Gene3D" id="3.30.559.10">
    <property type="entry name" value="Chloramphenicol acetyltransferase-like domain"/>
    <property type="match status" value="1"/>
</dbReference>
<dbReference type="RefSeq" id="WP_189064927.1">
    <property type="nucleotide sequence ID" value="NZ_BMQM01000012.1"/>
</dbReference>
<evidence type="ECO:0000259" key="1">
    <source>
        <dbReference type="Pfam" id="PF00668"/>
    </source>
</evidence>
<organism evidence="2 3">
    <name type="scientific">Deinococcus seoulensis</name>
    <dbReference type="NCBI Taxonomy" id="1837379"/>
    <lineage>
        <taxon>Bacteria</taxon>
        <taxon>Thermotogati</taxon>
        <taxon>Deinococcota</taxon>
        <taxon>Deinococci</taxon>
        <taxon>Deinococcales</taxon>
        <taxon>Deinococcaceae</taxon>
        <taxon>Deinococcus</taxon>
    </lineage>
</organism>
<dbReference type="Gene3D" id="3.30.559.30">
    <property type="entry name" value="Nonribosomal peptide synthetase, condensation domain"/>
    <property type="match status" value="1"/>
</dbReference>
<keyword evidence="3" id="KW-1185">Reference proteome</keyword>
<dbReference type="PANTHER" id="PTHR45527">
    <property type="entry name" value="NONRIBOSOMAL PEPTIDE SYNTHETASE"/>
    <property type="match status" value="1"/>
</dbReference>
<protein>
    <recommendedName>
        <fullName evidence="1">Condensation domain-containing protein</fullName>
    </recommendedName>
</protein>
<sequence>MTLTASPTRPAPAPPVPRTLPLTQAQLGLWAEEREQPGGTLNHVAETLDLRGPLDPARLRAALSDTLREVPALHVRFRDDGQRVRQLLGPVTPRAPQEHDLSGHPDPDARAQAITGALLDAPLDLPGGELYRHALLRLGPDHLRWVFVTHHIALDGYGMHLLLARLAATYRQEACAPFDPLDAAVLEDGAYQASPDRARDRAALGAVYADLPFEPAPLLTRGLKRGWRAGRDLPPTLVRDLRAGAGPLNAGWPDLLFALSAAFWHAHTGERVTLIAAPVMLRLGSAAARVPCMIMNLLPLRVNVAPHDSLRTLAAQVRETRTRMQPHARYRYEHLWTDLRGRRLFGPEVNVLPFASPPDLGPGLSVTARTLASGPVEDLALTFSGWAGALHLSVDGHPDLYTPAQVSGLCDRLIRGLDLAMRDPDAPLPPLLQEHA</sequence>
<evidence type="ECO:0000313" key="2">
    <source>
        <dbReference type="EMBL" id="GGR58939.1"/>
    </source>
</evidence>
<proteinExistence type="predicted"/>
<comment type="caution">
    <text evidence="2">The sequence shown here is derived from an EMBL/GenBank/DDBJ whole genome shotgun (WGS) entry which is preliminary data.</text>
</comment>
<dbReference type="EMBL" id="BMQM01000012">
    <property type="protein sequence ID" value="GGR58939.1"/>
    <property type="molecule type" value="Genomic_DNA"/>
</dbReference>
<dbReference type="InterPro" id="IPR023213">
    <property type="entry name" value="CAT-like_dom_sf"/>
</dbReference>
<gene>
    <name evidence="2" type="ORF">GCM10008959_20910</name>
</gene>
<dbReference type="PANTHER" id="PTHR45527:SF1">
    <property type="entry name" value="FATTY ACID SYNTHASE"/>
    <property type="match status" value="1"/>
</dbReference>